<keyword evidence="1" id="KW-0812">Transmembrane</keyword>
<feature type="transmembrane region" description="Helical" evidence="1">
    <location>
        <begin position="107"/>
        <end position="126"/>
    </location>
</feature>
<keyword evidence="1" id="KW-1133">Transmembrane helix</keyword>
<gene>
    <name evidence="2" type="ORF">UFOPK3495_01713</name>
</gene>
<evidence type="ECO:0000256" key="1">
    <source>
        <dbReference type="SAM" id="Phobius"/>
    </source>
</evidence>
<feature type="transmembrane region" description="Helical" evidence="1">
    <location>
        <begin position="261"/>
        <end position="278"/>
    </location>
</feature>
<sequence length="359" mass="39521">MKINAAQRWNIRMLSWPYWAFAFAVVIFSFFKIGFTIRPLNPDPLSTFPTPQPTWSALSYGMRTLTWLGGWEDPSAYTLLSVAITIASIVAIIYFSKSFMASEDSRIAILLLLTSPIAVVLYNNQGRHDALMILGSILLGFLGRKTWLAAIAAAVMIAANPEQALLAAGILLACSFTPTFEAWRRGALVALVMSTVSFLALSIWAQASGVGSRLTYIRSLFGDSIYGFFSNFSLSIYAGFGILWVLIAYLLVHQNRKQKTITLIALAVIPFAITMTTLDQTRVFVGVTAATLIALVLQLTPLIRAELHASGHPNVIFWTFIAVVLLPTFEVSVDHVVRPPFAWFFAEVLPHIQQAIGLS</sequence>
<feature type="transmembrane region" description="Helical" evidence="1">
    <location>
        <begin position="225"/>
        <end position="252"/>
    </location>
</feature>
<feature type="transmembrane region" description="Helical" evidence="1">
    <location>
        <begin position="284"/>
        <end position="303"/>
    </location>
</feature>
<accession>A0A6J7H2I0</accession>
<dbReference type="EMBL" id="CAFBMC010000151">
    <property type="protein sequence ID" value="CAB4913166.1"/>
    <property type="molecule type" value="Genomic_DNA"/>
</dbReference>
<protein>
    <submittedName>
        <fullName evidence="2">Unannotated protein</fullName>
    </submittedName>
</protein>
<organism evidence="2">
    <name type="scientific">freshwater metagenome</name>
    <dbReference type="NCBI Taxonomy" id="449393"/>
    <lineage>
        <taxon>unclassified sequences</taxon>
        <taxon>metagenomes</taxon>
        <taxon>ecological metagenomes</taxon>
    </lineage>
</organism>
<feature type="transmembrane region" description="Helical" evidence="1">
    <location>
        <begin position="76"/>
        <end position="95"/>
    </location>
</feature>
<proteinExistence type="predicted"/>
<evidence type="ECO:0000313" key="2">
    <source>
        <dbReference type="EMBL" id="CAB4913166.1"/>
    </source>
</evidence>
<feature type="transmembrane region" description="Helical" evidence="1">
    <location>
        <begin position="16"/>
        <end position="37"/>
    </location>
</feature>
<dbReference type="AlphaFoldDB" id="A0A6J7H2I0"/>
<feature type="transmembrane region" description="Helical" evidence="1">
    <location>
        <begin position="146"/>
        <end position="174"/>
    </location>
</feature>
<feature type="transmembrane region" description="Helical" evidence="1">
    <location>
        <begin position="186"/>
        <end position="205"/>
    </location>
</feature>
<reference evidence="2" key="1">
    <citation type="submission" date="2020-05" db="EMBL/GenBank/DDBJ databases">
        <authorList>
            <person name="Chiriac C."/>
            <person name="Salcher M."/>
            <person name="Ghai R."/>
            <person name="Kavagutti S V."/>
        </authorList>
    </citation>
    <scope>NUCLEOTIDE SEQUENCE</scope>
</reference>
<name>A0A6J7H2I0_9ZZZZ</name>
<feature type="transmembrane region" description="Helical" evidence="1">
    <location>
        <begin position="315"/>
        <end position="333"/>
    </location>
</feature>
<keyword evidence="1" id="KW-0472">Membrane</keyword>